<evidence type="ECO:0000256" key="5">
    <source>
        <dbReference type="ARBA" id="ARBA00022989"/>
    </source>
</evidence>
<name>A0A813XD70_9BILA</name>
<reference evidence="10" key="1">
    <citation type="submission" date="2021-02" db="EMBL/GenBank/DDBJ databases">
        <authorList>
            <person name="Nowell W R."/>
        </authorList>
    </citation>
    <scope>NUCLEOTIDE SEQUENCE</scope>
    <source>
        <strain evidence="10">Ploen Becks lab</strain>
    </source>
</reference>
<evidence type="ECO:0000256" key="3">
    <source>
        <dbReference type="ARBA" id="ARBA00022592"/>
    </source>
</evidence>
<dbReference type="GO" id="GO:0016020">
    <property type="term" value="C:membrane"/>
    <property type="evidence" value="ECO:0007669"/>
    <property type="project" value="UniProtKB-SubCell"/>
</dbReference>
<dbReference type="InterPro" id="IPR005828">
    <property type="entry name" value="MFS_sugar_transport-like"/>
</dbReference>
<feature type="transmembrane region" description="Helical" evidence="8">
    <location>
        <begin position="472"/>
        <end position="493"/>
    </location>
</feature>
<evidence type="ECO:0000313" key="10">
    <source>
        <dbReference type="EMBL" id="CAF0869862.1"/>
    </source>
</evidence>
<dbReference type="PROSITE" id="PS00217">
    <property type="entry name" value="SUGAR_TRANSPORT_2"/>
    <property type="match status" value="1"/>
</dbReference>
<evidence type="ECO:0000256" key="7">
    <source>
        <dbReference type="SAM" id="MobiDB-lite"/>
    </source>
</evidence>
<keyword evidence="4 8" id="KW-0812">Transmembrane</keyword>
<accession>A0A813XD70</accession>
<dbReference type="SUPFAM" id="SSF103473">
    <property type="entry name" value="MFS general substrate transporter"/>
    <property type="match status" value="1"/>
</dbReference>
<dbReference type="Proteomes" id="UP000663879">
    <property type="component" value="Unassembled WGS sequence"/>
</dbReference>
<dbReference type="InterPro" id="IPR005829">
    <property type="entry name" value="Sugar_transporter_CS"/>
</dbReference>
<gene>
    <name evidence="10" type="ORF">OXX778_LOCUS9877</name>
</gene>
<feature type="transmembrane region" description="Helical" evidence="8">
    <location>
        <begin position="345"/>
        <end position="367"/>
    </location>
</feature>
<feature type="transmembrane region" description="Helical" evidence="8">
    <location>
        <begin position="113"/>
        <end position="131"/>
    </location>
</feature>
<dbReference type="InterPro" id="IPR036259">
    <property type="entry name" value="MFS_trans_sf"/>
</dbReference>
<dbReference type="InterPro" id="IPR020846">
    <property type="entry name" value="MFS_dom"/>
</dbReference>
<keyword evidence="3" id="KW-0592">Phosphate transport</keyword>
<feature type="transmembrane region" description="Helical" evidence="8">
    <location>
        <begin position="176"/>
        <end position="201"/>
    </location>
</feature>
<protein>
    <recommendedName>
        <fullName evidence="9">Major facilitator superfamily (MFS) profile domain-containing protein</fullName>
    </recommendedName>
</protein>
<feature type="transmembrane region" description="Helical" evidence="8">
    <location>
        <begin position="48"/>
        <end position="66"/>
    </location>
</feature>
<organism evidence="10 11">
    <name type="scientific">Brachionus calyciflorus</name>
    <dbReference type="NCBI Taxonomy" id="104777"/>
    <lineage>
        <taxon>Eukaryota</taxon>
        <taxon>Metazoa</taxon>
        <taxon>Spiralia</taxon>
        <taxon>Gnathifera</taxon>
        <taxon>Rotifera</taxon>
        <taxon>Eurotatoria</taxon>
        <taxon>Monogononta</taxon>
        <taxon>Pseudotrocha</taxon>
        <taxon>Ploima</taxon>
        <taxon>Brachionidae</taxon>
        <taxon>Brachionus</taxon>
    </lineage>
</organism>
<evidence type="ECO:0000313" key="11">
    <source>
        <dbReference type="Proteomes" id="UP000663879"/>
    </source>
</evidence>
<feature type="compositionally biased region" description="Basic and acidic residues" evidence="7">
    <location>
        <begin position="509"/>
        <end position="531"/>
    </location>
</feature>
<sequence>MIQNETVGSDKILKEKRAEALHKLDNAKFGWFHIKACLVSGIGFFTDAYDLFIINLAMLMMGCVYFKDAPGHEKNRVPVYIDTLVKASGQIGTLIGQLLFGILADHLGRKRMYGVELMIIIVSTCASALSASTVSGLSVFAVLAIWRIFLGLGIGGDYPLSATITSEFASTKRRGAMMAAVFAMQGFGILAASLVAIALLACFKNAVNANQDNLDYVWRLCIGFGAIPGLISIYFRMTIPETPRYTIDVDDDIERAINDVDEITEGHKHKLENHHEAGNKASFKDFCRHFSQWKNLKILLGTSVSWFALDVGFYGINLNTGIIIEAIGFSGNIETDPWNCLFKDAIGNLIIALMGLVPGYWFTVFLVDKMGRKTIQIIGFVALTVLLLVLGIAYNQIKNFSIALFIVIFTLMQFFQNFGPNTTTFIIPGEVFPTRYRSTAHGISAAAGKLGAIVSQVGFFQLKDIGGKNKSIPTILIIFGGFMFIGLLFTLLLPETKGKSLEELAGEVETQKENEDNSNGREVYENKIESF</sequence>
<evidence type="ECO:0000256" key="4">
    <source>
        <dbReference type="ARBA" id="ARBA00022692"/>
    </source>
</evidence>
<feature type="transmembrane region" description="Helical" evidence="8">
    <location>
        <begin position="216"/>
        <end position="235"/>
    </location>
</feature>
<dbReference type="Pfam" id="PF00083">
    <property type="entry name" value="Sugar_tr"/>
    <property type="match status" value="1"/>
</dbReference>
<feature type="domain" description="Major facilitator superfamily (MFS) profile" evidence="9">
    <location>
        <begin position="36"/>
        <end position="498"/>
    </location>
</feature>
<dbReference type="PROSITE" id="PS50850">
    <property type="entry name" value="MFS"/>
    <property type="match status" value="1"/>
</dbReference>
<keyword evidence="2" id="KW-0813">Transport</keyword>
<dbReference type="PROSITE" id="PS00216">
    <property type="entry name" value="SUGAR_TRANSPORT_1"/>
    <property type="match status" value="1"/>
</dbReference>
<dbReference type="PANTHER" id="PTHR24064">
    <property type="entry name" value="SOLUTE CARRIER FAMILY 22 MEMBER"/>
    <property type="match status" value="1"/>
</dbReference>
<evidence type="ECO:0000256" key="1">
    <source>
        <dbReference type="ARBA" id="ARBA00004141"/>
    </source>
</evidence>
<dbReference type="CDD" id="cd17364">
    <property type="entry name" value="MFS_PhT"/>
    <property type="match status" value="1"/>
</dbReference>
<keyword evidence="5 8" id="KW-1133">Transmembrane helix</keyword>
<evidence type="ECO:0000256" key="2">
    <source>
        <dbReference type="ARBA" id="ARBA00022448"/>
    </source>
</evidence>
<proteinExistence type="predicted"/>
<dbReference type="Gene3D" id="1.20.1250.20">
    <property type="entry name" value="MFS general substrate transporter like domains"/>
    <property type="match status" value="2"/>
</dbReference>
<dbReference type="OrthoDB" id="433512at2759"/>
<feature type="transmembrane region" description="Helical" evidence="8">
    <location>
        <begin position="400"/>
        <end position="419"/>
    </location>
</feature>
<dbReference type="AlphaFoldDB" id="A0A813XD70"/>
<feature type="region of interest" description="Disordered" evidence="7">
    <location>
        <begin position="506"/>
        <end position="531"/>
    </location>
</feature>
<dbReference type="NCBIfam" id="TIGR00887">
    <property type="entry name" value="2A0109"/>
    <property type="match status" value="1"/>
</dbReference>
<dbReference type="InterPro" id="IPR004738">
    <property type="entry name" value="Phos_permease"/>
</dbReference>
<comment type="caution">
    <text evidence="10">The sequence shown here is derived from an EMBL/GenBank/DDBJ whole genome shotgun (WGS) entry which is preliminary data.</text>
</comment>
<dbReference type="GO" id="GO:0005315">
    <property type="term" value="F:phosphate transmembrane transporter activity"/>
    <property type="evidence" value="ECO:0007669"/>
    <property type="project" value="InterPro"/>
</dbReference>
<dbReference type="EMBL" id="CAJNOC010001500">
    <property type="protein sequence ID" value="CAF0869862.1"/>
    <property type="molecule type" value="Genomic_DNA"/>
</dbReference>
<feature type="transmembrane region" description="Helical" evidence="8">
    <location>
        <begin position="374"/>
        <end position="394"/>
    </location>
</feature>
<keyword evidence="6 8" id="KW-0472">Membrane</keyword>
<comment type="subcellular location">
    <subcellularLocation>
        <location evidence="1">Membrane</location>
        <topology evidence="1">Multi-pass membrane protein</topology>
    </subcellularLocation>
</comment>
<evidence type="ECO:0000256" key="6">
    <source>
        <dbReference type="ARBA" id="ARBA00023136"/>
    </source>
</evidence>
<evidence type="ECO:0000259" key="9">
    <source>
        <dbReference type="PROSITE" id="PS50850"/>
    </source>
</evidence>
<keyword evidence="11" id="KW-1185">Reference proteome</keyword>
<evidence type="ECO:0000256" key="8">
    <source>
        <dbReference type="SAM" id="Phobius"/>
    </source>
</evidence>
<dbReference type="GO" id="GO:0006817">
    <property type="term" value="P:phosphate ion transport"/>
    <property type="evidence" value="ECO:0007669"/>
    <property type="project" value="UniProtKB-KW"/>
</dbReference>